<feature type="transmembrane region" description="Helical" evidence="7">
    <location>
        <begin position="231"/>
        <end position="252"/>
    </location>
</feature>
<evidence type="ECO:0000313" key="9">
    <source>
        <dbReference type="EMBL" id="SER03912.1"/>
    </source>
</evidence>
<feature type="transmembrane region" description="Helical" evidence="7">
    <location>
        <begin position="146"/>
        <end position="166"/>
    </location>
</feature>
<dbReference type="Gene3D" id="1.20.1720.10">
    <property type="entry name" value="Multidrug resistance protein D"/>
    <property type="match status" value="1"/>
</dbReference>
<comment type="subcellular location">
    <subcellularLocation>
        <location evidence="1">Cell membrane</location>
        <topology evidence="1">Multi-pass membrane protein</topology>
    </subcellularLocation>
</comment>
<dbReference type="Proteomes" id="UP000199051">
    <property type="component" value="Unassembled WGS sequence"/>
</dbReference>
<feature type="transmembrane region" description="Helical" evidence="7">
    <location>
        <begin position="204"/>
        <end position="225"/>
    </location>
</feature>
<dbReference type="CDD" id="cd17321">
    <property type="entry name" value="MFS_MMR_MDR_like"/>
    <property type="match status" value="1"/>
</dbReference>
<evidence type="ECO:0000256" key="7">
    <source>
        <dbReference type="SAM" id="Phobius"/>
    </source>
</evidence>
<dbReference type="Gene3D" id="1.20.1250.20">
    <property type="entry name" value="MFS general substrate transporter like domains"/>
    <property type="match status" value="1"/>
</dbReference>
<keyword evidence="6 7" id="KW-0472">Membrane</keyword>
<dbReference type="GO" id="GO:0005886">
    <property type="term" value="C:plasma membrane"/>
    <property type="evidence" value="ECO:0007669"/>
    <property type="project" value="UniProtKB-SubCell"/>
</dbReference>
<evidence type="ECO:0000259" key="8">
    <source>
        <dbReference type="PROSITE" id="PS50850"/>
    </source>
</evidence>
<feature type="transmembrane region" description="Helical" evidence="7">
    <location>
        <begin position="111"/>
        <end position="134"/>
    </location>
</feature>
<dbReference type="InterPro" id="IPR020846">
    <property type="entry name" value="MFS_dom"/>
</dbReference>
<feature type="transmembrane region" description="Helical" evidence="7">
    <location>
        <begin position="273"/>
        <end position="294"/>
    </location>
</feature>
<feature type="transmembrane region" description="Helical" evidence="7">
    <location>
        <begin position="338"/>
        <end position="358"/>
    </location>
</feature>
<evidence type="ECO:0000256" key="4">
    <source>
        <dbReference type="ARBA" id="ARBA00022692"/>
    </source>
</evidence>
<dbReference type="STRING" id="155974.SAMN04487818_101365"/>
<dbReference type="PROSITE" id="PS50850">
    <property type="entry name" value="MFS"/>
    <property type="match status" value="1"/>
</dbReference>
<evidence type="ECO:0000313" key="10">
    <source>
        <dbReference type="Proteomes" id="UP000199051"/>
    </source>
</evidence>
<organism evidence="9 10">
    <name type="scientific">Actinokineospora terrae</name>
    <dbReference type="NCBI Taxonomy" id="155974"/>
    <lineage>
        <taxon>Bacteria</taxon>
        <taxon>Bacillati</taxon>
        <taxon>Actinomycetota</taxon>
        <taxon>Actinomycetes</taxon>
        <taxon>Pseudonocardiales</taxon>
        <taxon>Pseudonocardiaceae</taxon>
        <taxon>Actinokineospora</taxon>
    </lineage>
</organism>
<evidence type="ECO:0000256" key="5">
    <source>
        <dbReference type="ARBA" id="ARBA00022989"/>
    </source>
</evidence>
<dbReference type="InterPro" id="IPR011701">
    <property type="entry name" value="MFS"/>
</dbReference>
<evidence type="ECO:0000256" key="1">
    <source>
        <dbReference type="ARBA" id="ARBA00004651"/>
    </source>
</evidence>
<dbReference type="InterPro" id="IPR036259">
    <property type="entry name" value="MFS_trans_sf"/>
</dbReference>
<feature type="transmembrane region" description="Helical" evidence="7">
    <location>
        <begin position="306"/>
        <end position="326"/>
    </location>
</feature>
<evidence type="ECO:0000256" key="6">
    <source>
        <dbReference type="ARBA" id="ARBA00023136"/>
    </source>
</evidence>
<keyword evidence="3" id="KW-1003">Cell membrane</keyword>
<sequence>MSSEPGQSVAHRQPTRPWRGLALLTFPLIVLALDVSVLFLAAPALSRDLGASPTELLWITDVYGFCIAGFLIVMGVLGDRVGRRRLLVIGCLAFAGASVLAAFAPNAGLLIAARALLGLAGATLMPSTLALIRVLFPDDGQRQQAIAIWMTTFSASVAVGPVVGGLVIDQLWWGAVFLFPVPFLVVFAALAHRALPEERAEDPAPLDLPSVGLIAGTMLGAAYAIKSAAVGELGVLTVAVFVVAVAAGVVAVRRQFTTAHPLIEPTLLTNRRLLAGLGLLLMGITAVNGFYFLVPQYFQHVQGRSASATGLLMLPLAIAAVVASLSVPPLLGAIRPPFLVAGGATLSGAGFVVLALHSGPLPTLTLTLLGCAIVAGISAIGVVMTDLVVGLAPPRHAGAAAGLSETAGELGVALGVAIMGSISVFAYRTAVQTSPTPLDPRTRTAISDSIATARTLADNSPPHPNTILDVASTAFISGLSWSAIAAAAAMAVCVVLALTILRTTQTPPPEE</sequence>
<protein>
    <submittedName>
        <fullName evidence="9">MFS transporter, DHA2 family, multidrug resistance protein</fullName>
    </submittedName>
</protein>
<feature type="transmembrane region" description="Helical" evidence="7">
    <location>
        <begin position="479"/>
        <end position="501"/>
    </location>
</feature>
<feature type="transmembrane region" description="Helical" evidence="7">
    <location>
        <begin position="410"/>
        <end position="430"/>
    </location>
</feature>
<feature type="domain" description="Major facilitator superfamily (MFS) profile" evidence="8">
    <location>
        <begin position="20"/>
        <end position="505"/>
    </location>
</feature>
<feature type="transmembrane region" description="Helical" evidence="7">
    <location>
        <begin position="364"/>
        <end position="389"/>
    </location>
</feature>
<feature type="transmembrane region" description="Helical" evidence="7">
    <location>
        <begin position="56"/>
        <end position="77"/>
    </location>
</feature>
<feature type="transmembrane region" description="Helical" evidence="7">
    <location>
        <begin position="86"/>
        <end position="105"/>
    </location>
</feature>
<keyword evidence="2" id="KW-0813">Transport</keyword>
<dbReference type="GO" id="GO:0022857">
    <property type="term" value="F:transmembrane transporter activity"/>
    <property type="evidence" value="ECO:0007669"/>
    <property type="project" value="InterPro"/>
</dbReference>
<gene>
    <name evidence="9" type="ORF">SAMN04487818_101365</name>
</gene>
<dbReference type="AlphaFoldDB" id="A0A1H9KXL3"/>
<reference evidence="10" key="1">
    <citation type="submission" date="2016-10" db="EMBL/GenBank/DDBJ databases">
        <authorList>
            <person name="Varghese N."/>
            <person name="Submissions S."/>
        </authorList>
    </citation>
    <scope>NUCLEOTIDE SEQUENCE [LARGE SCALE GENOMIC DNA]</scope>
    <source>
        <strain evidence="10">DSM 44260</strain>
    </source>
</reference>
<accession>A0A1H9KXL3</accession>
<feature type="transmembrane region" description="Helical" evidence="7">
    <location>
        <begin position="21"/>
        <end position="44"/>
    </location>
</feature>
<feature type="transmembrane region" description="Helical" evidence="7">
    <location>
        <begin position="172"/>
        <end position="192"/>
    </location>
</feature>
<dbReference type="PANTHER" id="PTHR42718">
    <property type="entry name" value="MAJOR FACILITATOR SUPERFAMILY MULTIDRUG TRANSPORTER MFSC"/>
    <property type="match status" value="1"/>
</dbReference>
<dbReference type="SUPFAM" id="SSF103473">
    <property type="entry name" value="MFS general substrate transporter"/>
    <property type="match status" value="1"/>
</dbReference>
<proteinExistence type="predicted"/>
<keyword evidence="5 7" id="KW-1133">Transmembrane helix</keyword>
<keyword evidence="4 7" id="KW-0812">Transmembrane</keyword>
<dbReference type="RefSeq" id="WP_092774612.1">
    <property type="nucleotide sequence ID" value="NZ_FOGI01000001.1"/>
</dbReference>
<dbReference type="PANTHER" id="PTHR42718:SF47">
    <property type="entry name" value="METHYL VIOLOGEN RESISTANCE PROTEIN SMVA"/>
    <property type="match status" value="1"/>
</dbReference>
<keyword evidence="10" id="KW-1185">Reference proteome</keyword>
<evidence type="ECO:0000256" key="2">
    <source>
        <dbReference type="ARBA" id="ARBA00022448"/>
    </source>
</evidence>
<evidence type="ECO:0000256" key="3">
    <source>
        <dbReference type="ARBA" id="ARBA00022475"/>
    </source>
</evidence>
<dbReference type="Pfam" id="PF07690">
    <property type="entry name" value="MFS_1"/>
    <property type="match status" value="1"/>
</dbReference>
<dbReference type="EMBL" id="FOGI01000001">
    <property type="protein sequence ID" value="SER03912.1"/>
    <property type="molecule type" value="Genomic_DNA"/>
</dbReference>
<name>A0A1H9KXL3_9PSEU</name>